<dbReference type="EMBL" id="CAOF01000095">
    <property type="protein sequence ID" value="CCO46676.1"/>
    <property type="molecule type" value="Genomic_DNA"/>
</dbReference>
<evidence type="ECO:0000313" key="1">
    <source>
        <dbReference type="EMBL" id="CCO46676.1"/>
    </source>
</evidence>
<reference evidence="1 2" key="1">
    <citation type="journal article" date="2013" name="ISME J.">
        <title>Comparative genomics of pathogenic lineages of Vibrio nigripulchritudo identifies virulence-associated traits.</title>
        <authorList>
            <person name="Goudenege D."/>
            <person name="Labreuche Y."/>
            <person name="Krin E."/>
            <person name="Ansquer D."/>
            <person name="Mangenot S."/>
            <person name="Calteau A."/>
            <person name="Medigue C."/>
            <person name="Mazel D."/>
            <person name="Polz M.F."/>
            <person name="Le Roux F."/>
        </authorList>
    </citation>
    <scope>NUCLEOTIDE SEQUENCE [LARGE SCALE GENOMIC DNA]</scope>
    <source>
        <strain evidence="1 2">SOn1</strain>
    </source>
</reference>
<protein>
    <submittedName>
        <fullName evidence="1">Uncharacterized protein</fullName>
    </submittedName>
</protein>
<proteinExistence type="predicted"/>
<gene>
    <name evidence="1" type="ORF">VIBNISOn1_1840059</name>
</gene>
<evidence type="ECO:0000313" key="2">
    <source>
        <dbReference type="Proteomes" id="UP000018211"/>
    </source>
</evidence>
<organism evidence="1 2">
    <name type="scientific">Vibrio nigripulchritudo SOn1</name>
    <dbReference type="NCBI Taxonomy" id="1238450"/>
    <lineage>
        <taxon>Bacteria</taxon>
        <taxon>Pseudomonadati</taxon>
        <taxon>Pseudomonadota</taxon>
        <taxon>Gammaproteobacteria</taxon>
        <taxon>Vibrionales</taxon>
        <taxon>Vibrionaceae</taxon>
        <taxon>Vibrio</taxon>
    </lineage>
</organism>
<sequence>MDKTETNQECENSLNRENKIACAILKGAKTADVAAVNGIKYAQCREILHKFCRRVNREAYEKINVDAANNDCHSPFLEQLRENRELFIPQNAPRDPEQLRREIEEQNQRLTDAQINLRSERTILSQLQSELATAIQKK</sequence>
<accession>A0AAV2VPM0</accession>
<dbReference type="RefSeq" id="WP_022611734.1">
    <property type="nucleotide sequence ID" value="NZ_LK391965.1"/>
</dbReference>
<dbReference type="AlphaFoldDB" id="A0AAV2VPM0"/>
<dbReference type="Proteomes" id="UP000018211">
    <property type="component" value="Unassembled WGS sequence"/>
</dbReference>
<comment type="caution">
    <text evidence="1">The sequence shown here is derived from an EMBL/GenBank/DDBJ whole genome shotgun (WGS) entry which is preliminary data.</text>
</comment>
<name>A0AAV2VPM0_9VIBR</name>